<dbReference type="PANTHER" id="PTHR30204">
    <property type="entry name" value="REDOX-CYCLING DRUG-SENSING TRANSCRIPTIONAL ACTIVATOR SOXR"/>
    <property type="match status" value="1"/>
</dbReference>
<evidence type="ECO:0000313" key="4">
    <source>
        <dbReference type="Proteomes" id="UP001601444"/>
    </source>
</evidence>
<evidence type="ECO:0000313" key="3">
    <source>
        <dbReference type="EMBL" id="MFF0547103.1"/>
    </source>
</evidence>
<dbReference type="PROSITE" id="PS50937">
    <property type="entry name" value="HTH_MERR_2"/>
    <property type="match status" value="1"/>
</dbReference>
<sequence>MGAGAMRIGELAGLAEVSTRTVDYYTGLGLLTPLARTAGNFRLYDPADASRIRLIRSLEAQGIPLEEIARAFSQRPGDLGAALDQLDDALRTLHAAADAAPEAMRGVLAVITTRIQTLITIALHLPPDLPVL</sequence>
<dbReference type="InterPro" id="IPR000551">
    <property type="entry name" value="MerR-type_HTH_dom"/>
</dbReference>
<dbReference type="PRINTS" id="PR00040">
    <property type="entry name" value="HTHMERR"/>
</dbReference>
<dbReference type="SUPFAM" id="SSF46955">
    <property type="entry name" value="Putative DNA-binding domain"/>
    <property type="match status" value="1"/>
</dbReference>
<dbReference type="Pfam" id="PF13411">
    <property type="entry name" value="MerR_1"/>
    <property type="match status" value="1"/>
</dbReference>
<organism evidence="3 4">
    <name type="scientific">Nocardia thailandica</name>
    <dbReference type="NCBI Taxonomy" id="257275"/>
    <lineage>
        <taxon>Bacteria</taxon>
        <taxon>Bacillati</taxon>
        <taxon>Actinomycetota</taxon>
        <taxon>Actinomycetes</taxon>
        <taxon>Mycobacteriales</taxon>
        <taxon>Nocardiaceae</taxon>
        <taxon>Nocardia</taxon>
    </lineage>
</organism>
<comment type="caution">
    <text evidence="3">The sequence shown here is derived from an EMBL/GenBank/DDBJ whole genome shotgun (WGS) entry which is preliminary data.</text>
</comment>
<keyword evidence="4" id="KW-1185">Reference proteome</keyword>
<evidence type="ECO:0000256" key="1">
    <source>
        <dbReference type="ARBA" id="ARBA00023125"/>
    </source>
</evidence>
<gene>
    <name evidence="3" type="ORF">ACFYTF_30135</name>
</gene>
<dbReference type="PANTHER" id="PTHR30204:SF93">
    <property type="entry name" value="HTH MERR-TYPE DOMAIN-CONTAINING PROTEIN"/>
    <property type="match status" value="1"/>
</dbReference>
<dbReference type="EMBL" id="JBIAMX010000032">
    <property type="protein sequence ID" value="MFF0547103.1"/>
    <property type="molecule type" value="Genomic_DNA"/>
</dbReference>
<accession>A0ABW6PXM0</accession>
<dbReference type="Gene3D" id="1.10.1660.10">
    <property type="match status" value="1"/>
</dbReference>
<proteinExistence type="predicted"/>
<dbReference type="InterPro" id="IPR009061">
    <property type="entry name" value="DNA-bd_dom_put_sf"/>
</dbReference>
<reference evidence="3 4" key="1">
    <citation type="submission" date="2024-10" db="EMBL/GenBank/DDBJ databases">
        <title>The Natural Products Discovery Center: Release of the First 8490 Sequenced Strains for Exploring Actinobacteria Biosynthetic Diversity.</title>
        <authorList>
            <person name="Kalkreuter E."/>
            <person name="Kautsar S.A."/>
            <person name="Yang D."/>
            <person name="Bader C.D."/>
            <person name="Teijaro C.N."/>
            <person name="Fluegel L."/>
            <person name="Davis C.M."/>
            <person name="Simpson J.R."/>
            <person name="Lauterbach L."/>
            <person name="Steele A.D."/>
            <person name="Gui C."/>
            <person name="Meng S."/>
            <person name="Li G."/>
            <person name="Viehrig K."/>
            <person name="Ye F."/>
            <person name="Su P."/>
            <person name="Kiefer A.F."/>
            <person name="Nichols A."/>
            <person name="Cepeda A.J."/>
            <person name="Yan W."/>
            <person name="Fan B."/>
            <person name="Jiang Y."/>
            <person name="Adhikari A."/>
            <person name="Zheng C.-J."/>
            <person name="Schuster L."/>
            <person name="Cowan T.M."/>
            <person name="Smanski M.J."/>
            <person name="Chevrette M.G."/>
            <person name="De Carvalho L.P.S."/>
            <person name="Shen B."/>
        </authorList>
    </citation>
    <scope>NUCLEOTIDE SEQUENCE [LARGE SCALE GENOMIC DNA]</scope>
    <source>
        <strain evidence="3 4">NPDC004045</strain>
    </source>
</reference>
<keyword evidence="1" id="KW-0238">DNA-binding</keyword>
<dbReference type="Proteomes" id="UP001601444">
    <property type="component" value="Unassembled WGS sequence"/>
</dbReference>
<evidence type="ECO:0000259" key="2">
    <source>
        <dbReference type="PROSITE" id="PS50937"/>
    </source>
</evidence>
<dbReference type="CDD" id="cd00592">
    <property type="entry name" value="HTH_MerR-like"/>
    <property type="match status" value="1"/>
</dbReference>
<dbReference type="InterPro" id="IPR047057">
    <property type="entry name" value="MerR_fam"/>
</dbReference>
<feature type="domain" description="HTH merR-type" evidence="2">
    <location>
        <begin position="5"/>
        <end position="74"/>
    </location>
</feature>
<dbReference type="SMART" id="SM00422">
    <property type="entry name" value="HTH_MERR"/>
    <property type="match status" value="1"/>
</dbReference>
<name>A0ABW6PXM0_9NOCA</name>
<dbReference type="RefSeq" id="WP_387703254.1">
    <property type="nucleotide sequence ID" value="NZ_JBIAMX010000032.1"/>
</dbReference>
<protein>
    <submittedName>
        <fullName evidence="3">MerR family transcriptional regulator</fullName>
    </submittedName>
</protein>